<dbReference type="SUPFAM" id="SSF53474">
    <property type="entry name" value="alpha/beta-Hydrolases"/>
    <property type="match status" value="1"/>
</dbReference>
<gene>
    <name evidence="3" type="primary">SCPL53</name>
    <name evidence="3" type="ORF">CK203_024605</name>
</gene>
<proteinExistence type="inferred from homology"/>
<evidence type="ECO:0000313" key="3">
    <source>
        <dbReference type="EMBL" id="RVX00349.1"/>
    </source>
</evidence>
<name>A0A438IUC2_VITVI</name>
<dbReference type="EMBL" id="QGNW01000082">
    <property type="protein sequence ID" value="RVX00349.1"/>
    <property type="molecule type" value="Genomic_DNA"/>
</dbReference>
<comment type="similarity">
    <text evidence="1">Belongs to the peptidase S10 family.</text>
</comment>
<keyword evidence="3" id="KW-0121">Carboxypeptidase</keyword>
<dbReference type="OrthoDB" id="443318at2759"/>
<dbReference type="Pfam" id="PF00450">
    <property type="entry name" value="Peptidase_S10"/>
    <property type="match status" value="1"/>
</dbReference>
<evidence type="ECO:0000313" key="4">
    <source>
        <dbReference type="Proteomes" id="UP000288805"/>
    </source>
</evidence>
<feature type="chain" id="PRO_5019135660" evidence="2">
    <location>
        <begin position="26"/>
        <end position="133"/>
    </location>
</feature>
<evidence type="ECO:0000256" key="1">
    <source>
        <dbReference type="ARBA" id="ARBA00009431"/>
    </source>
</evidence>
<reference evidence="3 4" key="1">
    <citation type="journal article" date="2018" name="PLoS Genet.">
        <title>Population sequencing reveals clonal diversity and ancestral inbreeding in the grapevine cultivar Chardonnay.</title>
        <authorList>
            <person name="Roach M.J."/>
            <person name="Johnson D.L."/>
            <person name="Bohlmann J."/>
            <person name="van Vuuren H.J."/>
            <person name="Jones S.J."/>
            <person name="Pretorius I.S."/>
            <person name="Schmidt S.A."/>
            <person name="Borneman A.R."/>
        </authorList>
    </citation>
    <scope>NUCLEOTIDE SEQUENCE [LARGE SCALE GENOMIC DNA]</scope>
    <source>
        <strain evidence="4">cv. Chardonnay</strain>
        <tissue evidence="3">Leaf</tissue>
    </source>
</reference>
<dbReference type="InterPro" id="IPR001563">
    <property type="entry name" value="Peptidase_S10"/>
</dbReference>
<protein>
    <submittedName>
        <fullName evidence="3">Putative serine carboxypeptidase-like 53</fullName>
    </submittedName>
</protein>
<keyword evidence="3" id="KW-0645">Protease</keyword>
<comment type="caution">
    <text evidence="3">The sequence shown here is derived from an EMBL/GenBank/DDBJ whole genome shotgun (WGS) entry which is preliminary data.</text>
</comment>
<dbReference type="InterPro" id="IPR029058">
    <property type="entry name" value="AB_hydrolase_fold"/>
</dbReference>
<dbReference type="AlphaFoldDB" id="A0A438IUC2"/>
<accession>A0A438IUC2</accession>
<keyword evidence="3" id="KW-0378">Hydrolase</keyword>
<dbReference type="GO" id="GO:0004185">
    <property type="term" value="F:serine-type carboxypeptidase activity"/>
    <property type="evidence" value="ECO:0007669"/>
    <property type="project" value="InterPro"/>
</dbReference>
<dbReference type="GO" id="GO:0006508">
    <property type="term" value="P:proteolysis"/>
    <property type="evidence" value="ECO:0007669"/>
    <property type="project" value="InterPro"/>
</dbReference>
<evidence type="ECO:0000256" key="2">
    <source>
        <dbReference type="SAM" id="SignalP"/>
    </source>
</evidence>
<keyword evidence="2" id="KW-0732">Signal</keyword>
<sequence length="133" mass="15311">MGDKSCCWLVFFLFIFSSFVEQSHGRVRKQTELLKLLQKAKMQGNSGIDTSLFEVNEIKSEAESYKILPQKGMKEKDRIERLPGQPHVGFSQYGGYVTIDESKGEAFYYYFVEAPTSRESLPLLLWFNGGMYL</sequence>
<dbReference type="Proteomes" id="UP000288805">
    <property type="component" value="Unassembled WGS sequence"/>
</dbReference>
<organism evidence="3 4">
    <name type="scientific">Vitis vinifera</name>
    <name type="common">Grape</name>
    <dbReference type="NCBI Taxonomy" id="29760"/>
    <lineage>
        <taxon>Eukaryota</taxon>
        <taxon>Viridiplantae</taxon>
        <taxon>Streptophyta</taxon>
        <taxon>Embryophyta</taxon>
        <taxon>Tracheophyta</taxon>
        <taxon>Spermatophyta</taxon>
        <taxon>Magnoliopsida</taxon>
        <taxon>eudicotyledons</taxon>
        <taxon>Gunneridae</taxon>
        <taxon>Pentapetalae</taxon>
        <taxon>rosids</taxon>
        <taxon>Vitales</taxon>
        <taxon>Vitaceae</taxon>
        <taxon>Viteae</taxon>
        <taxon>Vitis</taxon>
    </lineage>
</organism>
<feature type="signal peptide" evidence="2">
    <location>
        <begin position="1"/>
        <end position="25"/>
    </location>
</feature>
<dbReference type="Gene3D" id="3.40.50.1820">
    <property type="entry name" value="alpha/beta hydrolase"/>
    <property type="match status" value="1"/>
</dbReference>